<dbReference type="Proteomes" id="UP000015102">
    <property type="component" value="Unassembled WGS sequence"/>
</dbReference>
<dbReference type="EMBL" id="CAQQ02152134">
    <property type="status" value="NOT_ANNOTATED_CDS"/>
    <property type="molecule type" value="Genomic_DNA"/>
</dbReference>
<keyword evidence="1" id="KW-0479">Metal-binding</keyword>
<evidence type="ECO:0000259" key="3">
    <source>
        <dbReference type="PROSITE" id="PS50157"/>
    </source>
</evidence>
<keyword evidence="2" id="KW-0812">Transmembrane</keyword>
<evidence type="ECO:0000313" key="4">
    <source>
        <dbReference type="EnsemblMetazoa" id="MESCA001900-PA"/>
    </source>
</evidence>
<proteinExistence type="predicted"/>
<protein>
    <recommendedName>
        <fullName evidence="3">C2H2-type domain-containing protein</fullName>
    </recommendedName>
</protein>
<evidence type="ECO:0000256" key="1">
    <source>
        <dbReference type="PROSITE-ProRule" id="PRU00042"/>
    </source>
</evidence>
<accession>T1GEX7</accession>
<dbReference type="HOGENOM" id="CLU_1039331_0_0_1"/>
<name>T1GEX7_MEGSC</name>
<organism evidence="4 5">
    <name type="scientific">Megaselia scalaris</name>
    <name type="common">Humpbacked fly</name>
    <name type="synonym">Phora scalaris</name>
    <dbReference type="NCBI Taxonomy" id="36166"/>
    <lineage>
        <taxon>Eukaryota</taxon>
        <taxon>Metazoa</taxon>
        <taxon>Ecdysozoa</taxon>
        <taxon>Arthropoda</taxon>
        <taxon>Hexapoda</taxon>
        <taxon>Insecta</taxon>
        <taxon>Pterygota</taxon>
        <taxon>Neoptera</taxon>
        <taxon>Endopterygota</taxon>
        <taxon>Diptera</taxon>
        <taxon>Brachycera</taxon>
        <taxon>Muscomorpha</taxon>
        <taxon>Platypezoidea</taxon>
        <taxon>Phoridae</taxon>
        <taxon>Megaseliini</taxon>
        <taxon>Megaselia</taxon>
    </lineage>
</organism>
<keyword evidence="2" id="KW-1133">Transmembrane helix</keyword>
<keyword evidence="2" id="KW-0472">Membrane</keyword>
<dbReference type="InterPro" id="IPR013087">
    <property type="entry name" value="Znf_C2H2_type"/>
</dbReference>
<feature type="transmembrane region" description="Helical" evidence="2">
    <location>
        <begin position="233"/>
        <end position="252"/>
    </location>
</feature>
<reference evidence="5" key="1">
    <citation type="submission" date="2013-02" db="EMBL/GenBank/DDBJ databases">
        <authorList>
            <person name="Hughes D."/>
        </authorList>
    </citation>
    <scope>NUCLEOTIDE SEQUENCE</scope>
    <source>
        <strain>Durham</strain>
        <strain evidence="5">NC isolate 2 -- Noor lab</strain>
    </source>
</reference>
<dbReference type="Gene3D" id="3.30.160.60">
    <property type="entry name" value="Classic Zinc Finger"/>
    <property type="match status" value="1"/>
</dbReference>
<dbReference type="PROSITE" id="PS50157">
    <property type="entry name" value="ZINC_FINGER_C2H2_2"/>
    <property type="match status" value="1"/>
</dbReference>
<keyword evidence="1" id="KW-0863">Zinc-finger</keyword>
<sequence>MYNNHGIEILHPFKESFSLPRITKEPRRMVRRKVTRLFRDSPDQYYLPNQCSSTNHQVNNDISKGNEENLKRLRGLFVDFQNKRAQDGANVNLVHDEFKSFKCEDCGETFHNDMAMKTHRIIKHIVQKVYECDICYKQFAFKESLNVHKEKKNCVRDLPILVPESYPKPKEIKVNFVLDFSNIKVRSPPEINSNSPQRSPSSPQHARIVVDLLPRKRCLSGIRDMSANDSRNWIVSRIYLSFKIVIYLYFFYTDKKKEKSDDDSDSNV</sequence>
<evidence type="ECO:0000256" key="2">
    <source>
        <dbReference type="SAM" id="Phobius"/>
    </source>
</evidence>
<reference evidence="4" key="2">
    <citation type="submission" date="2015-06" db="UniProtKB">
        <authorList>
            <consortium name="EnsemblMetazoa"/>
        </authorList>
    </citation>
    <scope>IDENTIFICATION</scope>
</reference>
<keyword evidence="5" id="KW-1185">Reference proteome</keyword>
<dbReference type="SMART" id="SM00355">
    <property type="entry name" value="ZnF_C2H2"/>
    <property type="match status" value="2"/>
</dbReference>
<dbReference type="EnsemblMetazoa" id="MESCA001900-RA">
    <property type="protein sequence ID" value="MESCA001900-PA"/>
    <property type="gene ID" value="MESCA001900"/>
</dbReference>
<feature type="domain" description="C2H2-type" evidence="3">
    <location>
        <begin position="101"/>
        <end position="129"/>
    </location>
</feature>
<dbReference type="SUPFAM" id="SSF57667">
    <property type="entry name" value="beta-beta-alpha zinc fingers"/>
    <property type="match status" value="1"/>
</dbReference>
<dbReference type="InterPro" id="IPR036236">
    <property type="entry name" value="Znf_C2H2_sf"/>
</dbReference>
<evidence type="ECO:0000313" key="5">
    <source>
        <dbReference type="Proteomes" id="UP000015102"/>
    </source>
</evidence>
<keyword evidence="1" id="KW-0862">Zinc</keyword>
<dbReference type="AlphaFoldDB" id="T1GEX7"/>
<dbReference type="STRING" id="36166.T1GEX7"/>
<dbReference type="GO" id="GO:0008270">
    <property type="term" value="F:zinc ion binding"/>
    <property type="evidence" value="ECO:0007669"/>
    <property type="project" value="UniProtKB-KW"/>
</dbReference>
<dbReference type="PROSITE" id="PS00028">
    <property type="entry name" value="ZINC_FINGER_C2H2_1"/>
    <property type="match status" value="1"/>
</dbReference>